<dbReference type="PANTHER" id="PTHR21180">
    <property type="entry name" value="ENDONUCLEASE/EXONUCLEASE/PHOSPHATASE FAMILY DOMAIN-CONTAINING PROTEIN 1"/>
    <property type="match status" value="1"/>
</dbReference>
<sequence length="98" mass="10113">MNKVLMASMLTGLLTLSSPALAQEQPSEPAASAVVTSININTASAEQLTLLSGIGTAKASAIVAYREQNGPFDSVDDLTKVSGIGAATIEKNRHLLTE</sequence>
<name>A0A1Y0D8N2_9GAMM</name>
<accession>A0A1Y0D8N2</accession>
<dbReference type="SUPFAM" id="SSF47781">
    <property type="entry name" value="RuvA domain 2-like"/>
    <property type="match status" value="1"/>
</dbReference>
<keyword evidence="4" id="KW-1185">Reference proteome</keyword>
<dbReference type="Proteomes" id="UP000243937">
    <property type="component" value="Chromosome"/>
</dbReference>
<evidence type="ECO:0000256" key="1">
    <source>
        <dbReference type="SAM" id="SignalP"/>
    </source>
</evidence>
<dbReference type="EMBL" id="CP021377">
    <property type="protein sequence ID" value="ART83908.1"/>
    <property type="molecule type" value="Genomic_DNA"/>
</dbReference>
<dbReference type="SMART" id="SM00278">
    <property type="entry name" value="HhH1"/>
    <property type="match status" value="2"/>
</dbReference>
<protein>
    <submittedName>
        <fullName evidence="3">Competence protein ComEA</fullName>
    </submittedName>
</protein>
<dbReference type="GO" id="GO:0015628">
    <property type="term" value="P:protein secretion by the type II secretion system"/>
    <property type="evidence" value="ECO:0007669"/>
    <property type="project" value="TreeGrafter"/>
</dbReference>
<dbReference type="GO" id="GO:0006281">
    <property type="term" value="P:DNA repair"/>
    <property type="evidence" value="ECO:0007669"/>
    <property type="project" value="InterPro"/>
</dbReference>
<feature type="domain" description="Helix-hairpin-helix DNA-binding motif class 1" evidence="2">
    <location>
        <begin position="76"/>
        <end position="95"/>
    </location>
</feature>
<organism evidence="3 4">
    <name type="scientific">Oceanisphaera profunda</name>
    <dbReference type="NCBI Taxonomy" id="1416627"/>
    <lineage>
        <taxon>Bacteria</taxon>
        <taxon>Pseudomonadati</taxon>
        <taxon>Pseudomonadota</taxon>
        <taxon>Gammaproteobacteria</taxon>
        <taxon>Aeromonadales</taxon>
        <taxon>Aeromonadaceae</taxon>
        <taxon>Oceanisphaera</taxon>
    </lineage>
</organism>
<dbReference type="InterPro" id="IPR010994">
    <property type="entry name" value="RuvA_2-like"/>
</dbReference>
<dbReference type="InterPro" id="IPR051675">
    <property type="entry name" value="Endo/Exo/Phosphatase_dom_1"/>
</dbReference>
<feature type="domain" description="Helix-hairpin-helix DNA-binding motif class 1" evidence="2">
    <location>
        <begin position="46"/>
        <end position="65"/>
    </location>
</feature>
<evidence type="ECO:0000259" key="2">
    <source>
        <dbReference type="SMART" id="SM00278"/>
    </source>
</evidence>
<dbReference type="InterPro" id="IPR003583">
    <property type="entry name" value="Hlx-hairpin-Hlx_DNA-bd_motif"/>
</dbReference>
<dbReference type="Pfam" id="PF12836">
    <property type="entry name" value="HHH_3"/>
    <property type="match status" value="1"/>
</dbReference>
<gene>
    <name evidence="3" type="ORF">CBP31_02520</name>
</gene>
<dbReference type="GO" id="GO:0015627">
    <property type="term" value="C:type II protein secretion system complex"/>
    <property type="evidence" value="ECO:0007669"/>
    <property type="project" value="TreeGrafter"/>
</dbReference>
<dbReference type="GO" id="GO:0003677">
    <property type="term" value="F:DNA binding"/>
    <property type="evidence" value="ECO:0007669"/>
    <property type="project" value="InterPro"/>
</dbReference>
<dbReference type="NCBIfam" id="TIGR00426">
    <property type="entry name" value="competence protein ComEA helix-hairpin-helix repeat region"/>
    <property type="match status" value="1"/>
</dbReference>
<dbReference type="PANTHER" id="PTHR21180:SF32">
    <property type="entry name" value="ENDONUCLEASE_EXONUCLEASE_PHOSPHATASE FAMILY DOMAIN-CONTAINING PROTEIN 1"/>
    <property type="match status" value="1"/>
</dbReference>
<proteinExistence type="predicted"/>
<dbReference type="Gene3D" id="1.10.150.280">
    <property type="entry name" value="AF1531-like domain"/>
    <property type="match status" value="1"/>
</dbReference>
<feature type="signal peptide" evidence="1">
    <location>
        <begin position="1"/>
        <end position="22"/>
    </location>
</feature>
<dbReference type="KEGG" id="opf:CBP31_02520"/>
<feature type="chain" id="PRO_5012327125" evidence="1">
    <location>
        <begin position="23"/>
        <end position="98"/>
    </location>
</feature>
<keyword evidence="1" id="KW-0732">Signal</keyword>
<evidence type="ECO:0000313" key="4">
    <source>
        <dbReference type="Proteomes" id="UP000243937"/>
    </source>
</evidence>
<evidence type="ECO:0000313" key="3">
    <source>
        <dbReference type="EMBL" id="ART83908.1"/>
    </source>
</evidence>
<dbReference type="InterPro" id="IPR004509">
    <property type="entry name" value="Competence_ComEA_HhH"/>
</dbReference>
<reference evidence="3 4" key="1">
    <citation type="journal article" date="2014" name="Int. J. Syst. Evol. Microbiol.">
        <title>Oceanisphaera profunda sp. nov., a marine bacterium isolated from deep-sea sediment, and emended description of the genus Oceanisphaera.</title>
        <authorList>
            <person name="Xu Z."/>
            <person name="Zhang X.Y."/>
            <person name="Su H.N."/>
            <person name="Yu Z.C."/>
            <person name="Liu C."/>
            <person name="Li H."/>
            <person name="Chen X.L."/>
            <person name="Song X.Y."/>
            <person name="Xie B.B."/>
            <person name="Qin Q.L."/>
            <person name="Zhou B.C."/>
            <person name="Shi M."/>
            <person name="Huang Y."/>
            <person name="Zhang Y.Z."/>
        </authorList>
    </citation>
    <scope>NUCLEOTIDE SEQUENCE [LARGE SCALE GENOMIC DNA]</scope>
    <source>
        <strain evidence="3 4">SM1222</strain>
    </source>
</reference>
<dbReference type="AlphaFoldDB" id="A0A1Y0D8N2"/>